<evidence type="ECO:0000259" key="19">
    <source>
        <dbReference type="PROSITE" id="PS51352"/>
    </source>
</evidence>
<dbReference type="Gene3D" id="3.40.30.10">
    <property type="entry name" value="Glutaredoxin"/>
    <property type="match status" value="1"/>
</dbReference>
<evidence type="ECO:0000256" key="8">
    <source>
        <dbReference type="ARBA" id="ARBA00023002"/>
    </source>
</evidence>
<dbReference type="FunFam" id="3.40.50.620:FF:000153">
    <property type="entry name" value="Phosphoadenosine phosphosulfate reductase"/>
    <property type="match status" value="1"/>
</dbReference>
<dbReference type="InterPro" id="IPR004511">
    <property type="entry name" value="PAPS/APS_Rdtase"/>
</dbReference>
<dbReference type="GO" id="GO:0046872">
    <property type="term" value="F:metal ion binding"/>
    <property type="evidence" value="ECO:0007669"/>
    <property type="project" value="UniProtKB-KW"/>
</dbReference>
<dbReference type="FunFam" id="3.40.30.10:FF:000252">
    <property type="entry name" value="Phosphoadenosine-phosphosulphate reductase"/>
    <property type="match status" value="1"/>
</dbReference>
<evidence type="ECO:0000256" key="15">
    <source>
        <dbReference type="ARBA" id="ARBA00050468"/>
    </source>
</evidence>
<dbReference type="Proteomes" id="UP001064489">
    <property type="component" value="Chromosome 13"/>
</dbReference>
<dbReference type="InterPro" id="IPR002500">
    <property type="entry name" value="PAPS_reduct_dom"/>
</dbReference>
<dbReference type="GO" id="GO:0019379">
    <property type="term" value="P:sulfate assimilation, phosphoadenylyl sulfate reduction by phosphoadenylyl-sulfate reductase (thioredoxin)"/>
    <property type="evidence" value="ECO:0007669"/>
    <property type="project" value="InterPro"/>
</dbReference>
<evidence type="ECO:0000256" key="10">
    <source>
        <dbReference type="ARBA" id="ARBA00023014"/>
    </source>
</evidence>
<evidence type="ECO:0000256" key="11">
    <source>
        <dbReference type="ARBA" id="ARBA00023016"/>
    </source>
</evidence>
<dbReference type="NCBIfam" id="NF002537">
    <property type="entry name" value="PRK02090.1"/>
    <property type="match status" value="1"/>
</dbReference>
<dbReference type="GO" id="GO:0009973">
    <property type="term" value="F:adenylyl-sulfate reductase activity"/>
    <property type="evidence" value="ECO:0007669"/>
    <property type="project" value="UniProtKB-ARBA"/>
</dbReference>
<keyword evidence="21" id="KW-1185">Reference proteome</keyword>
<comment type="catalytic activity">
    <reaction evidence="15">
        <text>glutathione disulfide + sulfite + AMP + 2 H(+) = adenosine 5'-phosphosulfate + 2 glutathione</text>
        <dbReference type="Rhea" id="RHEA:14141"/>
        <dbReference type="ChEBI" id="CHEBI:15378"/>
        <dbReference type="ChEBI" id="CHEBI:17359"/>
        <dbReference type="ChEBI" id="CHEBI:57925"/>
        <dbReference type="ChEBI" id="CHEBI:58243"/>
        <dbReference type="ChEBI" id="CHEBI:58297"/>
        <dbReference type="ChEBI" id="CHEBI:456215"/>
        <dbReference type="EC" id="1.8.4.9"/>
    </reaction>
</comment>
<dbReference type="HAMAP" id="MF_00063">
    <property type="entry name" value="CysH"/>
    <property type="match status" value="1"/>
</dbReference>
<evidence type="ECO:0000256" key="4">
    <source>
        <dbReference type="ARBA" id="ARBA00022605"/>
    </source>
</evidence>
<evidence type="ECO:0000256" key="3">
    <source>
        <dbReference type="ARBA" id="ARBA00022528"/>
    </source>
</evidence>
<feature type="domain" description="Thioredoxin" evidence="19">
    <location>
        <begin position="332"/>
        <end position="461"/>
    </location>
</feature>
<dbReference type="CDD" id="cd23945">
    <property type="entry name" value="PAPS_reductase"/>
    <property type="match status" value="1"/>
</dbReference>
<keyword evidence="11" id="KW-0346">Stress response</keyword>
<dbReference type="InterPro" id="IPR013766">
    <property type="entry name" value="Thioredoxin_domain"/>
</dbReference>
<keyword evidence="3" id="KW-0150">Chloroplast</keyword>
<dbReference type="NCBIfam" id="TIGR00424">
    <property type="entry name" value="APS_reduc"/>
    <property type="match status" value="1"/>
</dbReference>
<dbReference type="Gene3D" id="3.40.50.620">
    <property type="entry name" value="HUPs"/>
    <property type="match status" value="1"/>
</dbReference>
<evidence type="ECO:0000256" key="12">
    <source>
        <dbReference type="ARBA" id="ARBA00023157"/>
    </source>
</evidence>
<evidence type="ECO:0000256" key="5">
    <source>
        <dbReference type="ARBA" id="ARBA00022640"/>
    </source>
</evidence>
<evidence type="ECO:0000256" key="2">
    <source>
        <dbReference type="ARBA" id="ARBA00004229"/>
    </source>
</evidence>
<comment type="subcellular location">
    <subcellularLocation>
        <location evidence="2">Plastid</location>
        <location evidence="2">Chloroplast</location>
    </subcellularLocation>
</comment>
<reference evidence="20 21" key="1">
    <citation type="journal article" date="2022" name="Plant J.">
        <title>Strategies of tolerance reflected in two North American maple genomes.</title>
        <authorList>
            <person name="McEvoy S.L."/>
            <person name="Sezen U.U."/>
            <person name="Trouern-Trend A."/>
            <person name="McMahon S.M."/>
            <person name="Schaberg P.G."/>
            <person name="Yang J."/>
            <person name="Wegrzyn J.L."/>
            <person name="Swenson N.G."/>
        </authorList>
    </citation>
    <scope>NUCLEOTIDE SEQUENCE [LARGE SCALE GENOMIC DNA]</scope>
    <source>
        <strain evidence="20">91603</strain>
    </source>
</reference>
<keyword evidence="10" id="KW-0411">Iron-sulfur</keyword>
<dbReference type="SUPFAM" id="SSF52833">
    <property type="entry name" value="Thioredoxin-like"/>
    <property type="match status" value="1"/>
</dbReference>
<dbReference type="GO" id="GO:0009507">
    <property type="term" value="C:chloroplast"/>
    <property type="evidence" value="ECO:0007669"/>
    <property type="project" value="UniProtKB-SubCell"/>
</dbReference>
<name>A0AAD5JG45_ACENE</name>
<proteinExistence type="inferred from homology"/>
<evidence type="ECO:0000313" key="21">
    <source>
        <dbReference type="Proteomes" id="UP001064489"/>
    </source>
</evidence>
<keyword evidence="13" id="KW-0198">Cysteine biosynthesis</keyword>
<gene>
    <name evidence="20" type="ORF">LWI28_022403</name>
</gene>
<keyword evidence="9" id="KW-0408">Iron</keyword>
<keyword evidence="7" id="KW-0809">Transit peptide</keyword>
<keyword evidence="6" id="KW-0479">Metal-binding</keyword>
<keyword evidence="5" id="KW-0934">Plastid</keyword>
<dbReference type="InterPro" id="IPR036249">
    <property type="entry name" value="Thioredoxin-like_sf"/>
</dbReference>
<sequence>MAFAVTSSSSKAISGYGFAFSSSSSESKVSQIGSFRLLERPQVASTIVSKRRVSVKPVNAEPKRNDSVVPLAATIVAPEVEERAEVEDFEQLAKELEHASPLEIMDKALKKFGNDIAIAFSGAEDVALIEYAHLTGRPFRVFSLDTGRLNPETYQLFDKVEKHYGIHIEYMFPDAVEVQGLVRSKGLFSFYEDGHQECCRVRKVRPLRRALKGLRAWITGQRKDQSPGTRSEIPVVQVDPVFEGLDGGTGSLVKWNPVANVQGSDVWNFLRAMNVPVNTLHSQGYISIGCEPCTRPVLPGQHEREGRWWWEDAKAKECGLHKGNIKQEDGVQLNGNGAAPAAADIFNSQNLVTLSRTGIENLARLENRQEPWLVVLYAPWCQFCQALEGSYVELADKLAGSGVKVGKFRADGDEKEYAKRELQLESFPTILFFPKHSSKAIKYPTEKRDVDSLMAFVNALR</sequence>
<evidence type="ECO:0000256" key="16">
    <source>
        <dbReference type="ARBA" id="ARBA00055819"/>
    </source>
</evidence>
<keyword evidence="14" id="KW-0676">Redox-active center</keyword>
<evidence type="ECO:0000256" key="18">
    <source>
        <dbReference type="ARBA" id="ARBA00067033"/>
    </source>
</evidence>
<evidence type="ECO:0000313" key="20">
    <source>
        <dbReference type="EMBL" id="KAI9198803.1"/>
    </source>
</evidence>
<dbReference type="EC" id="1.8.4.9" evidence="18"/>
<dbReference type="PROSITE" id="PS51352">
    <property type="entry name" value="THIOREDOXIN_2"/>
    <property type="match status" value="1"/>
</dbReference>
<comment type="similarity">
    <text evidence="17">Belongs to the APS reductase family.</text>
</comment>
<evidence type="ECO:0000256" key="6">
    <source>
        <dbReference type="ARBA" id="ARBA00022723"/>
    </source>
</evidence>
<evidence type="ECO:0000256" key="17">
    <source>
        <dbReference type="ARBA" id="ARBA00061610"/>
    </source>
</evidence>
<dbReference type="PANTHER" id="PTHR46482">
    <property type="entry name" value="5'-ADENYLYLSULFATE REDUCTASE 3, CHLOROPLASTIC"/>
    <property type="match status" value="1"/>
</dbReference>
<evidence type="ECO:0000256" key="7">
    <source>
        <dbReference type="ARBA" id="ARBA00022946"/>
    </source>
</evidence>
<dbReference type="InterPro" id="IPR004508">
    <property type="entry name" value="Thioredoxin-indep_APS_Rdtase"/>
</dbReference>
<dbReference type="CDD" id="cd02993">
    <property type="entry name" value="PDI_a_APS_reductase"/>
    <property type="match status" value="1"/>
</dbReference>
<dbReference type="SUPFAM" id="SSF52402">
    <property type="entry name" value="Adenine nucleotide alpha hydrolases-like"/>
    <property type="match status" value="1"/>
</dbReference>
<evidence type="ECO:0000256" key="14">
    <source>
        <dbReference type="ARBA" id="ARBA00023284"/>
    </source>
</evidence>
<dbReference type="Pfam" id="PF01507">
    <property type="entry name" value="PAPS_reduct"/>
    <property type="match status" value="1"/>
</dbReference>
<keyword evidence="4" id="KW-0028">Amino-acid biosynthesis</keyword>
<dbReference type="GO" id="GO:0004604">
    <property type="term" value="F:phosphoadenylyl-sulfate reductase (thioredoxin) activity"/>
    <property type="evidence" value="ECO:0007669"/>
    <property type="project" value="InterPro"/>
</dbReference>
<dbReference type="InterPro" id="IPR014729">
    <property type="entry name" value="Rossmann-like_a/b/a_fold"/>
</dbReference>
<dbReference type="GO" id="GO:0033741">
    <property type="term" value="F:adenylyl-sulfate reductase (glutathione) activity"/>
    <property type="evidence" value="ECO:0007669"/>
    <property type="project" value="UniProtKB-EC"/>
</dbReference>
<comment type="cofactor">
    <cofactor evidence="1">
        <name>[4Fe-4S] cluster</name>
        <dbReference type="ChEBI" id="CHEBI:49883"/>
    </cofactor>
</comment>
<dbReference type="GO" id="GO:0019344">
    <property type="term" value="P:cysteine biosynthetic process"/>
    <property type="evidence" value="ECO:0007669"/>
    <property type="project" value="UniProtKB-KW"/>
</dbReference>
<keyword evidence="8" id="KW-0560">Oxidoreductase</keyword>
<organism evidence="20 21">
    <name type="scientific">Acer negundo</name>
    <name type="common">Box elder</name>
    <dbReference type="NCBI Taxonomy" id="4023"/>
    <lineage>
        <taxon>Eukaryota</taxon>
        <taxon>Viridiplantae</taxon>
        <taxon>Streptophyta</taxon>
        <taxon>Embryophyta</taxon>
        <taxon>Tracheophyta</taxon>
        <taxon>Spermatophyta</taxon>
        <taxon>Magnoliopsida</taxon>
        <taxon>eudicotyledons</taxon>
        <taxon>Gunneridae</taxon>
        <taxon>Pentapetalae</taxon>
        <taxon>rosids</taxon>
        <taxon>malvids</taxon>
        <taxon>Sapindales</taxon>
        <taxon>Sapindaceae</taxon>
        <taxon>Hippocastanoideae</taxon>
        <taxon>Acereae</taxon>
        <taxon>Acer</taxon>
    </lineage>
</organism>
<dbReference type="EMBL" id="JAJSOW010000002">
    <property type="protein sequence ID" value="KAI9198803.1"/>
    <property type="molecule type" value="Genomic_DNA"/>
</dbReference>
<keyword evidence="12" id="KW-1015">Disulfide bond</keyword>
<evidence type="ECO:0000256" key="1">
    <source>
        <dbReference type="ARBA" id="ARBA00001966"/>
    </source>
</evidence>
<dbReference type="AlphaFoldDB" id="A0AAD5JG45"/>
<comment type="caution">
    <text evidence="20">The sequence shown here is derived from an EMBL/GenBank/DDBJ whole genome shotgun (WGS) entry which is preliminary data.</text>
</comment>
<protein>
    <recommendedName>
        <fullName evidence="18">adenylyl-sulfate reductase (glutathione)</fullName>
        <ecNumber evidence="18">1.8.4.9</ecNumber>
    </recommendedName>
</protein>
<evidence type="ECO:0000256" key="13">
    <source>
        <dbReference type="ARBA" id="ARBA00023192"/>
    </source>
</evidence>
<dbReference type="GO" id="GO:0051536">
    <property type="term" value="F:iron-sulfur cluster binding"/>
    <property type="evidence" value="ECO:0007669"/>
    <property type="project" value="UniProtKB-KW"/>
</dbReference>
<dbReference type="PANTHER" id="PTHR46482:SF9">
    <property type="entry name" value="5'-ADENYLYLSULFATE REDUCTASE 1, CHLOROPLASTIC"/>
    <property type="match status" value="1"/>
</dbReference>
<evidence type="ECO:0000256" key="9">
    <source>
        <dbReference type="ARBA" id="ARBA00023004"/>
    </source>
</evidence>
<comment type="function">
    <text evidence="16">Reduces sulfate for Cys biosynthesis. Substrate preference is adenosine-5'-phosphosulfate (APS) &gt;&gt; 3'-phosphoadenosine-5'-phosphosulfate (PAPS). Uses glutathione or DTT as source of protons.</text>
</comment>
<dbReference type="Pfam" id="PF00085">
    <property type="entry name" value="Thioredoxin"/>
    <property type="match status" value="1"/>
</dbReference>
<accession>A0AAD5JG45</accession>